<comment type="caution">
    <text evidence="3">The sequence shown here is derived from an EMBL/GenBank/DDBJ whole genome shotgun (WGS) entry which is preliminary data.</text>
</comment>
<dbReference type="Pfam" id="PF00534">
    <property type="entry name" value="Glycos_transf_1"/>
    <property type="match status" value="1"/>
</dbReference>
<sequence length="393" mass="43318">MSVDRSDPPRILHLHSTFSAGGKEVRCAQLINAFGPGVSHTIVSAEPDRMGASQLISKGIPVTYPRNFPPLKGRPTPGRLHKIASAMQGYDLVLTYNWGAMDAVMAHTLFSNAMGLPPLIHHEDGFNEDERERLKPTRNWYRRIALGKASGLVIPSEVLEEIALDTWQQPMGRVKRISNGIDTKAFAKVPKPDALRGVVKRSDEYWVGTLAGLRPVKNLKRLVRAFADLPEEWQLVIVGEGPEEDAIRDEAFRLDVGHRVHLPGFASEPARIMGLFDIFALSSDSEQFPISVIEAMAASVPVAATDVGDIAEMVSDQNRPFIRSCKGKDADTQPLAAALRELAADRKLRREIGEANRVKAAAEYDQKVMIDAYRRLYSSAMGIKLPASADRLP</sequence>
<dbReference type="CDD" id="cd03801">
    <property type="entry name" value="GT4_PimA-like"/>
    <property type="match status" value="1"/>
</dbReference>
<dbReference type="OrthoDB" id="9790710at2"/>
<protein>
    <submittedName>
        <fullName evidence="3">Glycosyltransferase</fullName>
    </submittedName>
</protein>
<keyword evidence="4" id="KW-1185">Reference proteome</keyword>
<keyword evidence="3" id="KW-0808">Transferase</keyword>
<evidence type="ECO:0000259" key="1">
    <source>
        <dbReference type="Pfam" id="PF00534"/>
    </source>
</evidence>
<dbReference type="PANTHER" id="PTHR45947">
    <property type="entry name" value="SULFOQUINOVOSYL TRANSFERASE SQD2"/>
    <property type="match status" value="1"/>
</dbReference>
<dbReference type="PANTHER" id="PTHR45947:SF3">
    <property type="entry name" value="SULFOQUINOVOSYL TRANSFERASE SQD2"/>
    <property type="match status" value="1"/>
</dbReference>
<dbReference type="Gene3D" id="3.40.50.2000">
    <property type="entry name" value="Glycogen Phosphorylase B"/>
    <property type="match status" value="2"/>
</dbReference>
<dbReference type="InterPro" id="IPR001296">
    <property type="entry name" value="Glyco_trans_1"/>
</dbReference>
<dbReference type="InterPro" id="IPR050194">
    <property type="entry name" value="Glycosyltransferase_grp1"/>
</dbReference>
<feature type="domain" description="Glycosyltransferase subfamily 4-like N-terminal" evidence="2">
    <location>
        <begin position="21"/>
        <end position="184"/>
    </location>
</feature>
<dbReference type="GO" id="GO:0016757">
    <property type="term" value="F:glycosyltransferase activity"/>
    <property type="evidence" value="ECO:0007669"/>
    <property type="project" value="InterPro"/>
</dbReference>
<accession>A0A6I4UYM8</accession>
<dbReference type="InterPro" id="IPR028098">
    <property type="entry name" value="Glyco_trans_4-like_N"/>
</dbReference>
<dbReference type="Proteomes" id="UP000471435">
    <property type="component" value="Unassembled WGS sequence"/>
</dbReference>
<dbReference type="EMBL" id="WTYP01000001">
    <property type="protein sequence ID" value="MXP46997.1"/>
    <property type="molecule type" value="Genomic_DNA"/>
</dbReference>
<dbReference type="AlphaFoldDB" id="A0A6I4UYM8"/>
<organism evidence="3 4">
    <name type="scientific">Pontixanthobacter luteolus</name>
    <dbReference type="NCBI Taxonomy" id="295089"/>
    <lineage>
        <taxon>Bacteria</taxon>
        <taxon>Pseudomonadati</taxon>
        <taxon>Pseudomonadota</taxon>
        <taxon>Alphaproteobacteria</taxon>
        <taxon>Sphingomonadales</taxon>
        <taxon>Erythrobacteraceae</taxon>
        <taxon>Pontixanthobacter</taxon>
    </lineage>
</organism>
<dbReference type="SUPFAM" id="SSF53756">
    <property type="entry name" value="UDP-Glycosyltransferase/glycogen phosphorylase"/>
    <property type="match status" value="1"/>
</dbReference>
<name>A0A6I4UYM8_9SPHN</name>
<evidence type="ECO:0000313" key="4">
    <source>
        <dbReference type="Proteomes" id="UP000471435"/>
    </source>
</evidence>
<proteinExistence type="predicted"/>
<evidence type="ECO:0000259" key="2">
    <source>
        <dbReference type="Pfam" id="PF13439"/>
    </source>
</evidence>
<dbReference type="RefSeq" id="WP_160730169.1">
    <property type="nucleotide sequence ID" value="NZ_WTYP01000001.1"/>
</dbReference>
<evidence type="ECO:0000313" key="3">
    <source>
        <dbReference type="EMBL" id="MXP46997.1"/>
    </source>
</evidence>
<reference evidence="3 4" key="1">
    <citation type="submission" date="2019-12" db="EMBL/GenBank/DDBJ databases">
        <title>Genomic-based taxomic classification of the family Erythrobacteraceae.</title>
        <authorList>
            <person name="Xu L."/>
        </authorList>
    </citation>
    <scope>NUCLEOTIDE SEQUENCE [LARGE SCALE GENOMIC DNA]</scope>
    <source>
        <strain evidence="3 4">SW-109</strain>
    </source>
</reference>
<dbReference type="Pfam" id="PF13439">
    <property type="entry name" value="Glyco_transf_4"/>
    <property type="match status" value="1"/>
</dbReference>
<feature type="domain" description="Glycosyl transferase family 1" evidence="1">
    <location>
        <begin position="200"/>
        <end position="357"/>
    </location>
</feature>
<gene>
    <name evidence="3" type="ORF">GRI43_06300</name>
</gene>